<evidence type="ECO:0000256" key="8">
    <source>
        <dbReference type="SAM" id="Coils"/>
    </source>
</evidence>
<dbReference type="SMART" id="SM00232">
    <property type="entry name" value="JAB_MPN"/>
    <property type="match status" value="1"/>
</dbReference>
<keyword evidence="12" id="KW-1185">Reference proteome</keyword>
<dbReference type="Gene3D" id="3.40.140.10">
    <property type="entry name" value="Cytidine Deaminase, domain 2"/>
    <property type="match status" value="1"/>
</dbReference>
<organism evidence="11 12">
    <name type="scientific">Coccomyxa viridis</name>
    <dbReference type="NCBI Taxonomy" id="1274662"/>
    <lineage>
        <taxon>Eukaryota</taxon>
        <taxon>Viridiplantae</taxon>
        <taxon>Chlorophyta</taxon>
        <taxon>core chlorophytes</taxon>
        <taxon>Trebouxiophyceae</taxon>
        <taxon>Trebouxiophyceae incertae sedis</taxon>
        <taxon>Coccomyxaceae</taxon>
        <taxon>Coccomyxa</taxon>
    </lineage>
</organism>
<evidence type="ECO:0000256" key="6">
    <source>
        <dbReference type="ARBA" id="ARBA00022833"/>
    </source>
</evidence>
<dbReference type="Proteomes" id="UP001497392">
    <property type="component" value="Unassembled WGS sequence"/>
</dbReference>
<dbReference type="InterPro" id="IPR037518">
    <property type="entry name" value="MPN"/>
</dbReference>
<dbReference type="EMBL" id="CAXHTA020000018">
    <property type="protein sequence ID" value="CAL5228406.1"/>
    <property type="molecule type" value="Genomic_DNA"/>
</dbReference>
<evidence type="ECO:0000256" key="5">
    <source>
        <dbReference type="ARBA" id="ARBA00022801"/>
    </source>
</evidence>
<dbReference type="InterPro" id="IPR000555">
    <property type="entry name" value="JAMM/MPN+_dom"/>
</dbReference>
<proteinExistence type="inferred from homology"/>
<dbReference type="InterPro" id="IPR033860">
    <property type="entry name" value="MPN_BRCC36"/>
</dbReference>
<dbReference type="PROSITE" id="PS50249">
    <property type="entry name" value="MPN"/>
    <property type="match status" value="1"/>
</dbReference>
<evidence type="ECO:0000313" key="11">
    <source>
        <dbReference type="EMBL" id="CAL5228406.1"/>
    </source>
</evidence>
<feature type="compositionally biased region" description="Low complexity" evidence="9">
    <location>
        <begin position="454"/>
        <end position="464"/>
    </location>
</feature>
<feature type="coiled-coil region" evidence="8">
    <location>
        <begin position="270"/>
        <end position="307"/>
    </location>
</feature>
<evidence type="ECO:0000256" key="3">
    <source>
        <dbReference type="ARBA" id="ARBA00022723"/>
    </source>
</evidence>
<feature type="compositionally biased region" description="Low complexity" evidence="9">
    <location>
        <begin position="404"/>
        <end position="437"/>
    </location>
</feature>
<keyword evidence="5" id="KW-0378">Hydrolase</keyword>
<name>A0ABP1G877_9CHLO</name>
<evidence type="ECO:0000313" key="12">
    <source>
        <dbReference type="Proteomes" id="UP001497392"/>
    </source>
</evidence>
<dbReference type="SUPFAM" id="SSF102712">
    <property type="entry name" value="JAB1/MPN domain"/>
    <property type="match status" value="1"/>
</dbReference>
<dbReference type="Pfam" id="PF01398">
    <property type="entry name" value="JAB"/>
    <property type="match status" value="1"/>
</dbReference>
<feature type="region of interest" description="Disordered" evidence="9">
    <location>
        <begin position="391"/>
        <end position="541"/>
    </location>
</feature>
<protein>
    <submittedName>
        <fullName evidence="11">G11534 protein</fullName>
    </submittedName>
</protein>
<evidence type="ECO:0000256" key="4">
    <source>
        <dbReference type="ARBA" id="ARBA00022786"/>
    </source>
</evidence>
<comment type="similarity">
    <text evidence="1">Belongs to the peptidase M67A family. BRCC36 subfamily.</text>
</comment>
<keyword evidence="3" id="KW-0479">Metal-binding</keyword>
<reference evidence="11 12" key="1">
    <citation type="submission" date="2024-06" db="EMBL/GenBank/DDBJ databases">
        <authorList>
            <person name="Kraege A."/>
            <person name="Thomma B."/>
        </authorList>
    </citation>
    <scope>NUCLEOTIDE SEQUENCE [LARGE SCALE GENOMIC DNA]</scope>
</reference>
<dbReference type="PANTHER" id="PTHR10410">
    <property type="entry name" value="EUKARYOTIC TRANSLATION INITIATION FACTOR 3 -RELATED"/>
    <property type="match status" value="1"/>
</dbReference>
<sequence>MSLSRVCLTPDVFSVCATHALSTESEEVMGLLLGDIVYDDRGESVAQVYVALPQIRADRRKDRVEASPEQLASAMAAAEKLSEQSGMRVRVIGWYHSHPHITVLPSHVDVATQASYQQLDAGFIGIIFSTFNQDSAECMQQVQVTAFQSVQQESGALSPQSSGHVDSPMARALAASAADARQRAADGGQWVRREVPLAVQAQPQASRLFPNGLRELLSVLFEEEQQAYSSAMQRATDSHGEVDFLTAVHHSALCQQQMCRILEITAGPVLDALTARCWEAEVQVQQLRDAVAQCEQAEAERRAAGRSQPQPRSVSYIDAPVEQAAPDSSRTHHSASAEPDGLKRTSSRSSSGSQRVFIKLQAPPEAGEEGVWEDSYNAGIAHIALDSSASGHEEFSVPQQTDIPSAAVSSPSPHRSSRPAYNPMQHSPQESQHQQQPLPEAPGDSSSTPYWMLQQQQQPAQQERFQSHSQRAFDSEGPVVRTRLPSDQRSGARNSPHAQEGGVFSQPGSAGRYEGPRRISQAAEPHRMRQSSSTELFSDLLRPDIGRNLNIHDRNLWSKFQ</sequence>
<feature type="compositionally biased region" description="Polar residues" evidence="9">
    <location>
        <begin position="485"/>
        <end position="497"/>
    </location>
</feature>
<keyword evidence="8" id="KW-0175">Coiled coil</keyword>
<keyword evidence="7" id="KW-0482">Metalloprotease</keyword>
<evidence type="ECO:0000256" key="7">
    <source>
        <dbReference type="ARBA" id="ARBA00023049"/>
    </source>
</evidence>
<feature type="domain" description="MPN" evidence="10">
    <location>
        <begin position="6"/>
        <end position="147"/>
    </location>
</feature>
<gene>
    <name evidence="11" type="primary">g11534</name>
    <name evidence="11" type="ORF">VP750_LOCUS10312</name>
</gene>
<evidence type="ECO:0000256" key="9">
    <source>
        <dbReference type="SAM" id="MobiDB-lite"/>
    </source>
</evidence>
<dbReference type="InterPro" id="IPR040749">
    <property type="entry name" value="BRCC36_C"/>
</dbReference>
<evidence type="ECO:0000259" key="10">
    <source>
        <dbReference type="PROSITE" id="PS50249"/>
    </source>
</evidence>
<keyword evidence="6" id="KW-0862">Zinc</keyword>
<dbReference type="InterPro" id="IPR050242">
    <property type="entry name" value="JAMM_MPN+_peptidase_M67A"/>
</dbReference>
<dbReference type="CDD" id="cd08068">
    <property type="entry name" value="MPN_BRCC36"/>
    <property type="match status" value="1"/>
</dbReference>
<comment type="caution">
    <text evidence="11">The sequence shown here is derived from an EMBL/GenBank/DDBJ whole genome shotgun (WGS) entry which is preliminary data.</text>
</comment>
<evidence type="ECO:0000256" key="2">
    <source>
        <dbReference type="ARBA" id="ARBA00022670"/>
    </source>
</evidence>
<keyword evidence="2" id="KW-0645">Protease</keyword>
<dbReference type="Pfam" id="PF18110">
    <property type="entry name" value="BRCC36_C"/>
    <property type="match status" value="1"/>
</dbReference>
<keyword evidence="4" id="KW-0833">Ubl conjugation pathway</keyword>
<feature type="region of interest" description="Disordered" evidence="9">
    <location>
        <begin position="323"/>
        <end position="355"/>
    </location>
</feature>
<evidence type="ECO:0000256" key="1">
    <source>
        <dbReference type="ARBA" id="ARBA00008021"/>
    </source>
</evidence>
<accession>A0ABP1G877</accession>